<feature type="region of interest" description="Disordered" evidence="1">
    <location>
        <begin position="127"/>
        <end position="146"/>
    </location>
</feature>
<accession>A0A9P8EGK4</accession>
<dbReference type="OrthoDB" id="2342176at2759"/>
<dbReference type="AlphaFoldDB" id="A0A9P8EGK4"/>
<feature type="region of interest" description="Disordered" evidence="1">
    <location>
        <begin position="249"/>
        <end position="273"/>
    </location>
</feature>
<feature type="non-terminal residue" evidence="3">
    <location>
        <position position="397"/>
    </location>
</feature>
<evidence type="ECO:0000313" key="4">
    <source>
        <dbReference type="Proteomes" id="UP000779574"/>
    </source>
</evidence>
<evidence type="ECO:0000256" key="2">
    <source>
        <dbReference type="SAM" id="SignalP"/>
    </source>
</evidence>
<name>A0A9P8EGK4_AURME</name>
<evidence type="ECO:0008006" key="5">
    <source>
        <dbReference type="Google" id="ProtNLM"/>
    </source>
</evidence>
<dbReference type="EMBL" id="JAHFXF010000350">
    <property type="protein sequence ID" value="KAG9689520.1"/>
    <property type="molecule type" value="Genomic_DNA"/>
</dbReference>
<feature type="compositionally biased region" description="Low complexity" evidence="1">
    <location>
        <begin position="252"/>
        <end position="273"/>
    </location>
</feature>
<feature type="signal peptide" evidence="2">
    <location>
        <begin position="1"/>
        <end position="20"/>
    </location>
</feature>
<evidence type="ECO:0000313" key="3">
    <source>
        <dbReference type="EMBL" id="KAG9689520.1"/>
    </source>
</evidence>
<comment type="caution">
    <text evidence="3">The sequence shown here is derived from an EMBL/GenBank/DDBJ whole genome shotgun (WGS) entry which is preliminary data.</text>
</comment>
<protein>
    <recommendedName>
        <fullName evidence="5">Lytic polysaccharide monooxygenase</fullName>
    </recommendedName>
</protein>
<reference evidence="3" key="2">
    <citation type="submission" date="2021-08" db="EMBL/GenBank/DDBJ databases">
        <authorList>
            <person name="Gostincar C."/>
            <person name="Sun X."/>
            <person name="Song Z."/>
            <person name="Gunde-Cimerman N."/>
        </authorList>
    </citation>
    <scope>NUCLEOTIDE SEQUENCE</scope>
    <source>
        <strain evidence="3">EXF-9911</strain>
    </source>
</reference>
<evidence type="ECO:0000256" key="1">
    <source>
        <dbReference type="SAM" id="MobiDB-lite"/>
    </source>
</evidence>
<dbReference type="Gene3D" id="2.70.50.70">
    <property type="match status" value="1"/>
</dbReference>
<organism evidence="3 4">
    <name type="scientific">Aureobasidium melanogenum</name>
    <name type="common">Aureobasidium pullulans var. melanogenum</name>
    <dbReference type="NCBI Taxonomy" id="46634"/>
    <lineage>
        <taxon>Eukaryota</taxon>
        <taxon>Fungi</taxon>
        <taxon>Dikarya</taxon>
        <taxon>Ascomycota</taxon>
        <taxon>Pezizomycotina</taxon>
        <taxon>Dothideomycetes</taxon>
        <taxon>Dothideomycetidae</taxon>
        <taxon>Dothideales</taxon>
        <taxon>Saccotheciaceae</taxon>
        <taxon>Aureobasidium</taxon>
    </lineage>
</organism>
<dbReference type="Proteomes" id="UP000779574">
    <property type="component" value="Unassembled WGS sequence"/>
</dbReference>
<reference evidence="3" key="1">
    <citation type="journal article" date="2021" name="J Fungi (Basel)">
        <title>Virulence traits and population genomics of the black yeast Aureobasidium melanogenum.</title>
        <authorList>
            <person name="Cernosa A."/>
            <person name="Sun X."/>
            <person name="Gostincar C."/>
            <person name="Fang C."/>
            <person name="Gunde-Cimerman N."/>
            <person name="Song Z."/>
        </authorList>
    </citation>
    <scope>NUCLEOTIDE SEQUENCE</scope>
    <source>
        <strain evidence="3">EXF-9911</strain>
    </source>
</reference>
<gene>
    <name evidence="3" type="ORF">KCU76_g8814</name>
</gene>
<keyword evidence="2" id="KW-0732">Signal</keyword>
<sequence length="397" mass="41506">MYASTVLLGTALALIAKSNAHVVMNTPTPYGFSTLQTSPLNGEGYNFPCQSGSRANAFDATGVYNPMKVGEDNDLKFTGTAVHGGGSCQLSVTYEYPPPADKSKWKVIHSFIGSCPANAQGNIAPNSDPKLAHDADGRPTGNQCTGDNQSECLRDFKFQIPEGMKNGNATLAWTWFNKIGNREMYMNCAPISITGGSDDDTFFNSLPELYVANIPNECNFNSGSFVVGFPNPGKFVTYGEAATPGDLGCPTSLDSASGSGSNSTQSYSSASPYVASPPATAPTSYAAAPSPYAAVPTLATSVSVAPMPSGTGYAGSSNTTSGTCSGGKVSCPTPGQVICVDENTFGICDIDYCAVPQAVAAGTTCSNNVVSKRDVVRRRSSRIHRHIPAHIHHKHSF</sequence>
<dbReference type="PANTHER" id="PTHR36182:SF2">
    <property type="entry name" value="LYTIC POLYSACCHARIDE MONOOXYGENASE"/>
    <property type="match status" value="1"/>
</dbReference>
<feature type="chain" id="PRO_5040212097" description="Lytic polysaccharide monooxygenase" evidence="2">
    <location>
        <begin position="21"/>
        <end position="397"/>
    </location>
</feature>
<dbReference type="PANTHER" id="PTHR36182">
    <property type="entry name" value="PROTEIN, PUTATIVE (AFU_ORTHOLOGUE AFUA_6G10930)-RELATED"/>
    <property type="match status" value="1"/>
</dbReference>
<proteinExistence type="predicted"/>